<proteinExistence type="predicted"/>
<evidence type="ECO:0000313" key="1">
    <source>
        <dbReference type="EMBL" id="KAF5947232.1"/>
    </source>
</evidence>
<comment type="caution">
    <text evidence="1">The sequence shown here is derived from an EMBL/GenBank/DDBJ whole genome shotgun (WGS) entry which is preliminary data.</text>
</comment>
<accession>A0A7J7H2P5</accession>
<sequence length="113" mass="13632">MTNCLLNGKVHRKEKKRRAKNNVRQTTLLDALEPLLFISKNAYCFISFYFCDKLIFKNSKTFFLIFLKKEYIFSKIIRENDFPTNFIFFKKITIKNKKNSTKMKITKFACKFF</sequence>
<reference evidence="2" key="1">
    <citation type="journal article" date="2020" name="Nat. Commun.">
        <title>Genome assembly of wild tea tree DASZ reveals pedigree and selection history of tea varieties.</title>
        <authorList>
            <person name="Zhang W."/>
            <person name="Zhang Y."/>
            <person name="Qiu H."/>
            <person name="Guo Y."/>
            <person name="Wan H."/>
            <person name="Zhang X."/>
            <person name="Scossa F."/>
            <person name="Alseekh S."/>
            <person name="Zhang Q."/>
            <person name="Wang P."/>
            <person name="Xu L."/>
            <person name="Schmidt M.H."/>
            <person name="Jia X."/>
            <person name="Li D."/>
            <person name="Zhu A."/>
            <person name="Guo F."/>
            <person name="Chen W."/>
            <person name="Ni D."/>
            <person name="Usadel B."/>
            <person name="Fernie A.R."/>
            <person name="Wen W."/>
        </authorList>
    </citation>
    <scope>NUCLEOTIDE SEQUENCE [LARGE SCALE GENOMIC DNA]</scope>
    <source>
        <strain evidence="2">cv. G240</strain>
    </source>
</reference>
<evidence type="ECO:0000313" key="2">
    <source>
        <dbReference type="Proteomes" id="UP000593564"/>
    </source>
</evidence>
<keyword evidence="2" id="KW-1185">Reference proteome</keyword>
<protein>
    <submittedName>
        <fullName evidence="1">Uncharacterized protein</fullName>
    </submittedName>
</protein>
<reference evidence="1 2" key="2">
    <citation type="submission" date="2020-07" db="EMBL/GenBank/DDBJ databases">
        <title>Genome assembly of wild tea tree DASZ reveals pedigree and selection history of tea varieties.</title>
        <authorList>
            <person name="Zhang W."/>
        </authorList>
    </citation>
    <scope>NUCLEOTIDE SEQUENCE [LARGE SCALE GENOMIC DNA]</scope>
    <source>
        <strain evidence="2">cv. G240</strain>
        <tissue evidence="1">Leaf</tissue>
    </source>
</reference>
<organism evidence="1 2">
    <name type="scientific">Camellia sinensis</name>
    <name type="common">Tea plant</name>
    <name type="synonym">Thea sinensis</name>
    <dbReference type="NCBI Taxonomy" id="4442"/>
    <lineage>
        <taxon>Eukaryota</taxon>
        <taxon>Viridiplantae</taxon>
        <taxon>Streptophyta</taxon>
        <taxon>Embryophyta</taxon>
        <taxon>Tracheophyta</taxon>
        <taxon>Spermatophyta</taxon>
        <taxon>Magnoliopsida</taxon>
        <taxon>eudicotyledons</taxon>
        <taxon>Gunneridae</taxon>
        <taxon>Pentapetalae</taxon>
        <taxon>asterids</taxon>
        <taxon>Ericales</taxon>
        <taxon>Theaceae</taxon>
        <taxon>Camellia</taxon>
    </lineage>
</organism>
<gene>
    <name evidence="1" type="ORF">HYC85_013189</name>
</gene>
<dbReference type="EMBL" id="JACBKZ010000006">
    <property type="protein sequence ID" value="KAF5947232.1"/>
    <property type="molecule type" value="Genomic_DNA"/>
</dbReference>
<dbReference type="Proteomes" id="UP000593564">
    <property type="component" value="Unassembled WGS sequence"/>
</dbReference>
<dbReference type="AlphaFoldDB" id="A0A7J7H2P5"/>
<name>A0A7J7H2P5_CAMSI</name>